<protein>
    <submittedName>
        <fullName evidence="4">Chloride peroxidase</fullName>
        <ecNumber evidence="4">1.11.1.10</ecNumber>
    </submittedName>
</protein>
<sequence>MSKALSRISSLAGFIAVISQPALSQNVLQQQSQQDFSRLLSPGIIKRTLTPEKLKQLQEEASKDCFSPESFQKAVPPLDPNQPRPLPCAPKNPFDRFVMWNQIALDTTAIDHAPPPPGEKASPALQHLGPHRSSRAMAIVHIAMFDAINVATRFNQQNPSKPIYTFDTYSKNIPELKHIVSLDTVITYAAGEALKSLYKEQAQVIQDFINKDEVTILSGKDRKDPFYSEARELGRAAAKAILDNRKDDGSAHTEPEVGQEGFPLRMEPGQWRPDPVSNIVTALGGRWGSVRPFVIRNVATFRPPPPPSLDDARYTQDFDEVRRLGGDGNGRSGKSDRSQEQEETGIFWAYDGTAFLCAPPRLYNQIIRQIVQQKTKEMRGHGEDPVLLNYARIFAMSNIAMVDAAIAAWDAKYHYRFWRPVIGIRSAQTDGNTNTNPDLYWRALGAPASNSIRGPNFTPPFPAYPSGHATFGGALFDTLRSFFPEETKFDFTSDEYNGINQPAGSDTPRKIITRHFENFRSAEDENARSRIYLGVHWQFDADVGIAQGNQVGSYIAANSLRCLTKEGKPIDCKPTSPPEIVSKFLLTTEKRVLITPQSPATQ</sequence>
<feature type="signal peptide" evidence="2">
    <location>
        <begin position="1"/>
        <end position="24"/>
    </location>
</feature>
<evidence type="ECO:0000259" key="3">
    <source>
        <dbReference type="Pfam" id="PF22778"/>
    </source>
</evidence>
<dbReference type="Gene3D" id="1.10.606.10">
    <property type="entry name" value="Vanadium-containing Chloroperoxidase, domain 2"/>
    <property type="match status" value="1"/>
</dbReference>
<geneLocation type="plasmid" evidence="4">
    <name>pMOC4</name>
</geneLocation>
<dbReference type="CDD" id="cd03398">
    <property type="entry name" value="PAP2_haloperoxidase"/>
    <property type="match status" value="1"/>
</dbReference>
<gene>
    <name evidence="5" type="ORF">MOC_1595</name>
    <name evidence="4" type="ORF">MOC_4p0014</name>
</gene>
<dbReference type="GO" id="GO:0016691">
    <property type="term" value="F:chloride peroxidase activity"/>
    <property type="evidence" value="ECO:0007669"/>
    <property type="project" value="UniProtKB-EC"/>
</dbReference>
<evidence type="ECO:0000313" key="4">
    <source>
        <dbReference type="EMBL" id="AGO88461.1"/>
    </source>
</evidence>
<dbReference type="SUPFAM" id="SSF48317">
    <property type="entry name" value="Acid phosphatase/Vanadium-dependent haloperoxidase"/>
    <property type="match status" value="1"/>
</dbReference>
<dbReference type="EMBL" id="CP003811">
    <property type="protein sequence ID" value="AIQ89350.1"/>
    <property type="molecule type" value="Genomic_DNA"/>
</dbReference>
<dbReference type="eggNOG" id="COG0671">
    <property type="taxonomic scope" value="Bacteria"/>
</dbReference>
<dbReference type="KEGG" id="mor:MOC_1595"/>
<dbReference type="Gene3D" id="1.20.144.10">
    <property type="entry name" value="Phosphatidic acid phosphatase type 2/haloperoxidase"/>
    <property type="match status" value="1"/>
</dbReference>
<feature type="domain" description="Vanadium-dependent haloperoxidase NapH1-like second helical-bundle" evidence="3">
    <location>
        <begin position="393"/>
        <end position="555"/>
    </location>
</feature>
<dbReference type="InterPro" id="IPR016119">
    <property type="entry name" value="Br/Cl_peroxidase_C"/>
</dbReference>
<dbReference type="PANTHER" id="PTHR34599">
    <property type="entry name" value="PEROXIDASE-RELATED"/>
    <property type="match status" value="1"/>
</dbReference>
<keyword evidence="6" id="KW-1185">Reference proteome</keyword>
<feature type="region of interest" description="Disordered" evidence="1">
    <location>
        <begin position="245"/>
        <end position="270"/>
    </location>
</feature>
<keyword evidence="4" id="KW-0575">Peroxidase</keyword>
<keyword evidence="4" id="KW-0614">Plasmid</keyword>
<dbReference type="EC" id="1.11.1.10" evidence="4"/>
<dbReference type="EMBL" id="JX627583">
    <property type="protein sequence ID" value="AGO88461.1"/>
    <property type="molecule type" value="Genomic_DNA"/>
</dbReference>
<proteinExistence type="predicted"/>
<dbReference type="AlphaFoldDB" id="A0A088B382"/>
<feature type="compositionally biased region" description="Basic and acidic residues" evidence="1">
    <location>
        <begin position="245"/>
        <end position="255"/>
    </location>
</feature>
<evidence type="ECO:0000313" key="5">
    <source>
        <dbReference type="EMBL" id="AIQ89350.1"/>
    </source>
</evidence>
<dbReference type="RefSeq" id="WP_100794078.1">
    <property type="nucleotide sequence ID" value="NZ_CP003811.1"/>
</dbReference>
<dbReference type="Proteomes" id="UP000029492">
    <property type="component" value="Chromosome"/>
</dbReference>
<dbReference type="InterPro" id="IPR055161">
    <property type="entry name" value="NapH1-like_2nd"/>
</dbReference>
<name>A0A088B382_9HYPH</name>
<dbReference type="HOGENOM" id="CLU_020920_2_1_5"/>
<dbReference type="PANTHER" id="PTHR34599:SF1">
    <property type="entry name" value="PHOSPHATIDIC ACID PHOSPHATASE TYPE 2_HALOPEROXIDASE DOMAIN-CONTAINING PROTEIN"/>
    <property type="match status" value="1"/>
</dbReference>
<feature type="chain" id="PRO_5007380451" evidence="2">
    <location>
        <begin position="25"/>
        <end position="602"/>
    </location>
</feature>
<dbReference type="Pfam" id="PF22778">
    <property type="entry name" value="VCPO_2nd"/>
    <property type="match status" value="1"/>
</dbReference>
<keyword evidence="4" id="KW-0560">Oxidoreductase</keyword>
<dbReference type="STRING" id="693986.MOC_1595"/>
<accession>A0A088B382</accession>
<reference evidence="4 6" key="1">
    <citation type="journal article" date="2014" name="PLoS ONE">
        <title>Genome Information of Methylobacterium oryzae, a Plant-Probiotic Methylotroph in the Phyllosphere.</title>
        <authorList>
            <person name="Kwak M.J."/>
            <person name="Jeong H."/>
            <person name="Madhaiyan M."/>
            <person name="Lee Y."/>
            <person name="Sa T.M."/>
            <person name="Oh T.K."/>
            <person name="Kim J.F."/>
        </authorList>
    </citation>
    <scope>NUCLEOTIDE SEQUENCE [LARGE SCALE GENOMIC DNA]</scope>
    <source>
        <strain evidence="4 6">CBMB20</strain>
        <plasmid evidence="4">pMOC4</plasmid>
    </source>
</reference>
<keyword evidence="2" id="KW-0732">Signal</keyword>
<evidence type="ECO:0000256" key="1">
    <source>
        <dbReference type="SAM" id="MobiDB-lite"/>
    </source>
</evidence>
<feature type="region of interest" description="Disordered" evidence="1">
    <location>
        <begin position="321"/>
        <end position="341"/>
    </location>
</feature>
<evidence type="ECO:0000256" key="2">
    <source>
        <dbReference type="SAM" id="SignalP"/>
    </source>
</evidence>
<dbReference type="InterPro" id="IPR036938">
    <property type="entry name" value="PAP2/HPO_sf"/>
</dbReference>
<evidence type="ECO:0000313" key="6">
    <source>
        <dbReference type="Proteomes" id="UP000029492"/>
    </source>
</evidence>
<organism evidence="4">
    <name type="scientific">Methylobacterium oryzae CBMB20</name>
    <dbReference type="NCBI Taxonomy" id="693986"/>
    <lineage>
        <taxon>Bacteria</taxon>
        <taxon>Pseudomonadati</taxon>
        <taxon>Pseudomonadota</taxon>
        <taxon>Alphaproteobacteria</taxon>
        <taxon>Hyphomicrobiales</taxon>
        <taxon>Methylobacteriaceae</taxon>
        <taxon>Methylobacterium</taxon>
    </lineage>
</organism>
<dbReference type="InterPro" id="IPR052559">
    <property type="entry name" value="V-haloperoxidase"/>
</dbReference>